<dbReference type="Proteomes" id="UP000565205">
    <property type="component" value="Unassembled WGS sequence"/>
</dbReference>
<dbReference type="GO" id="GO:0016740">
    <property type="term" value="F:transferase activity"/>
    <property type="evidence" value="ECO:0007669"/>
    <property type="project" value="UniProtKB-KW"/>
</dbReference>
<dbReference type="RefSeq" id="WP_176626861.1">
    <property type="nucleotide sequence ID" value="NZ_JABXXQ010000662.1"/>
</dbReference>
<proteinExistence type="predicted"/>
<gene>
    <name evidence="2" type="ORF">HUK83_17570</name>
</gene>
<dbReference type="InterPro" id="IPR001173">
    <property type="entry name" value="Glyco_trans_2-like"/>
</dbReference>
<evidence type="ECO:0000313" key="3">
    <source>
        <dbReference type="Proteomes" id="UP000565205"/>
    </source>
</evidence>
<dbReference type="InterPro" id="IPR050834">
    <property type="entry name" value="Glycosyltransf_2"/>
</dbReference>
<dbReference type="PANTHER" id="PTHR43685">
    <property type="entry name" value="GLYCOSYLTRANSFERASE"/>
    <property type="match status" value="1"/>
</dbReference>
<dbReference type="SUPFAM" id="SSF53448">
    <property type="entry name" value="Nucleotide-diphospho-sugar transferases"/>
    <property type="match status" value="1"/>
</dbReference>
<dbReference type="AlphaFoldDB" id="A0A850NX26"/>
<evidence type="ECO:0000313" key="2">
    <source>
        <dbReference type="EMBL" id="NVN32135.1"/>
    </source>
</evidence>
<protein>
    <submittedName>
        <fullName evidence="2">Glycosyltransferase family 2 protein</fullName>
    </submittedName>
</protein>
<reference evidence="2 3" key="1">
    <citation type="submission" date="2020-06" db="EMBL/GenBank/DDBJ databases">
        <title>Description of novel acetic acid bacteria.</title>
        <authorList>
            <person name="Sombolestani A."/>
        </authorList>
    </citation>
    <scope>NUCLEOTIDE SEQUENCE [LARGE SCALE GENOMIC DNA]</scope>
    <source>
        <strain evidence="2 3">LMG 26838</strain>
    </source>
</reference>
<dbReference type="EMBL" id="JABXXQ010000662">
    <property type="protein sequence ID" value="NVN32135.1"/>
    <property type="molecule type" value="Genomic_DNA"/>
</dbReference>
<sequence length="283" mass="31514">LASRASPADAARTFQLTLLRRALPKAPLPTLPEFDTLFRHDRIAEADAQVTIIIPLHNYEAHILDALESARHQTLAALDLIVIDDASTDGSAALAETWLAAHHARFRRAILLRNRANAHLGPTRNLGFDQAETPYVLPLDADNRLRPAACERLLAAIAPTDAAFVHPLIQTFGERSEVLGRHPYTPNRLVGANTIDAMALIARAAWAEAGGYDDVQYGWEDYDLWCRFAERGLAGLHLADILADYRTHPNSMIHADTEQPDQRRALIADMESRHPWLRLTGRR</sequence>
<keyword evidence="2" id="KW-0808">Transferase</keyword>
<evidence type="ECO:0000259" key="1">
    <source>
        <dbReference type="Pfam" id="PF00535"/>
    </source>
</evidence>
<dbReference type="Gene3D" id="3.90.550.10">
    <property type="entry name" value="Spore Coat Polysaccharide Biosynthesis Protein SpsA, Chain A"/>
    <property type="match status" value="1"/>
</dbReference>
<dbReference type="Pfam" id="PF00535">
    <property type="entry name" value="Glycos_transf_2"/>
    <property type="match status" value="1"/>
</dbReference>
<dbReference type="PANTHER" id="PTHR43685:SF2">
    <property type="entry name" value="GLYCOSYLTRANSFERASE 2-LIKE DOMAIN-CONTAINING PROTEIN"/>
    <property type="match status" value="1"/>
</dbReference>
<comment type="caution">
    <text evidence="2">The sequence shown here is derived from an EMBL/GenBank/DDBJ whole genome shotgun (WGS) entry which is preliminary data.</text>
</comment>
<name>A0A850NX26_9PROT</name>
<dbReference type="InterPro" id="IPR029044">
    <property type="entry name" value="Nucleotide-diphossugar_trans"/>
</dbReference>
<organism evidence="2 3">
    <name type="scientific">Endobacter medicaginis</name>
    <dbReference type="NCBI Taxonomy" id="1181271"/>
    <lineage>
        <taxon>Bacteria</taxon>
        <taxon>Pseudomonadati</taxon>
        <taxon>Pseudomonadota</taxon>
        <taxon>Alphaproteobacteria</taxon>
        <taxon>Acetobacterales</taxon>
        <taxon>Acetobacteraceae</taxon>
        <taxon>Endobacter</taxon>
    </lineage>
</organism>
<feature type="non-terminal residue" evidence="2">
    <location>
        <position position="1"/>
    </location>
</feature>
<feature type="domain" description="Glycosyltransferase 2-like" evidence="1">
    <location>
        <begin position="51"/>
        <end position="175"/>
    </location>
</feature>
<accession>A0A850NX26</accession>
<dbReference type="CDD" id="cd00761">
    <property type="entry name" value="Glyco_tranf_GTA_type"/>
    <property type="match status" value="1"/>
</dbReference>